<dbReference type="EMBL" id="JBHSWI010000001">
    <property type="protein sequence ID" value="MFC6644298.1"/>
    <property type="molecule type" value="Genomic_DNA"/>
</dbReference>
<proteinExistence type="predicted"/>
<dbReference type="Gene3D" id="3.40.1550.10">
    <property type="entry name" value="CheC-like"/>
    <property type="match status" value="1"/>
</dbReference>
<reference evidence="3" key="1">
    <citation type="journal article" date="2019" name="Int. J. Syst. Evol. Microbiol.">
        <title>The Global Catalogue of Microorganisms (GCM) 10K type strain sequencing project: providing services to taxonomists for standard genome sequencing and annotation.</title>
        <authorList>
            <consortium name="The Broad Institute Genomics Platform"/>
            <consortium name="The Broad Institute Genome Sequencing Center for Infectious Disease"/>
            <person name="Wu L."/>
            <person name="Ma J."/>
        </authorList>
    </citation>
    <scope>NUCLEOTIDE SEQUENCE [LARGE SCALE GENOMIC DNA]</scope>
    <source>
        <strain evidence="3">CGMCC 1.16026</strain>
    </source>
</reference>
<evidence type="ECO:0000256" key="1">
    <source>
        <dbReference type="ARBA" id="ARBA00022500"/>
    </source>
</evidence>
<organism evidence="2 3">
    <name type="scientific">Granulicella cerasi</name>
    <dbReference type="NCBI Taxonomy" id="741063"/>
    <lineage>
        <taxon>Bacteria</taxon>
        <taxon>Pseudomonadati</taxon>
        <taxon>Acidobacteriota</taxon>
        <taxon>Terriglobia</taxon>
        <taxon>Terriglobales</taxon>
        <taxon>Acidobacteriaceae</taxon>
        <taxon>Granulicella</taxon>
    </lineage>
</organism>
<gene>
    <name evidence="2" type="ORF">ACFQBQ_01565</name>
</gene>
<dbReference type="PANTHER" id="PTHR30034">
    <property type="entry name" value="FLAGELLAR MOTOR SWITCH PROTEIN FLIM"/>
    <property type="match status" value="1"/>
</dbReference>
<protein>
    <submittedName>
        <fullName evidence="2">Flagellar motor switch protein FliM</fullName>
    </submittedName>
</protein>
<keyword evidence="1" id="KW-0145">Chemotaxis</keyword>
<dbReference type="CDD" id="cd17908">
    <property type="entry name" value="FliM"/>
    <property type="match status" value="1"/>
</dbReference>
<keyword evidence="2" id="KW-0969">Cilium</keyword>
<accession>A0ABW1Z4I4</accession>
<dbReference type="RefSeq" id="WP_263372235.1">
    <property type="nucleotide sequence ID" value="NZ_JAGSYD010000004.1"/>
</dbReference>
<name>A0ABW1Z4I4_9BACT</name>
<comment type="caution">
    <text evidence="2">The sequence shown here is derived from an EMBL/GenBank/DDBJ whole genome shotgun (WGS) entry which is preliminary data.</text>
</comment>
<dbReference type="PRINTS" id="PR00955">
    <property type="entry name" value="FLGMOTORFLIM"/>
</dbReference>
<dbReference type="InterPro" id="IPR028976">
    <property type="entry name" value="CheC-like_sf"/>
</dbReference>
<dbReference type="Pfam" id="PF02154">
    <property type="entry name" value="FliM"/>
    <property type="match status" value="1"/>
</dbReference>
<dbReference type="InterPro" id="IPR001689">
    <property type="entry name" value="Flag_FliM"/>
</dbReference>
<dbReference type="SUPFAM" id="SSF103039">
    <property type="entry name" value="CheC-like"/>
    <property type="match status" value="1"/>
</dbReference>
<keyword evidence="3" id="KW-1185">Reference proteome</keyword>
<dbReference type="Proteomes" id="UP001596391">
    <property type="component" value="Unassembled WGS sequence"/>
</dbReference>
<sequence length="326" mass="35864">MNEEEAVVMGPEEARPYNFSRSGQISTEQMQAIAMVNDGIARNLTHTLGAWLRSQVQIALAETTQQTYGEYLAGIADPAYVCMLRLEPLSSMGMIELDLSLVFSIVDVLLGGKGHCDQAREVTEIEEAVLSSVLAIVMRELNTAWQTVGLEFHLEKREARARMQRLRPASKRMLVVSFDVQLEETQAKLRLCLPIVTLNTIHRRLIAVREQPRRDFGAGSARLASLMGQSQFRMALRTPSTKISSQVLRELAPGHVLELGIPRSASSELVVGNLRLLQAVPVAKAELRAGQVYAEPSTAKIEERAVLDGFMTTPQLPSQTSSGVTA</sequence>
<keyword evidence="2" id="KW-0282">Flagellum</keyword>
<dbReference type="PIRSF" id="PIRSF002888">
    <property type="entry name" value="FliM"/>
    <property type="match status" value="1"/>
</dbReference>
<evidence type="ECO:0000313" key="3">
    <source>
        <dbReference type="Proteomes" id="UP001596391"/>
    </source>
</evidence>
<dbReference type="PANTHER" id="PTHR30034:SF6">
    <property type="entry name" value="YOP PROTEINS TRANSLOCATION PROTEIN Q"/>
    <property type="match status" value="1"/>
</dbReference>
<evidence type="ECO:0000313" key="2">
    <source>
        <dbReference type="EMBL" id="MFC6644298.1"/>
    </source>
</evidence>
<keyword evidence="2" id="KW-0966">Cell projection</keyword>